<name>A0A832QW97_9RHOB</name>
<evidence type="ECO:0000313" key="2">
    <source>
        <dbReference type="EMBL" id="HHW34337.1"/>
    </source>
</evidence>
<reference evidence="2 3" key="1">
    <citation type="journal article" date="2020" name="Biotechnol. Biofuels">
        <title>New insights from the biogas microbiome by comprehensive genome-resolved metagenomics of nearly 1600 species originating from multiple anaerobic digesters.</title>
        <authorList>
            <person name="Campanaro S."/>
            <person name="Treu L."/>
            <person name="Rodriguez-R L.M."/>
            <person name="Kovalovszki A."/>
            <person name="Ziels R.M."/>
            <person name="Maus I."/>
            <person name="Zhu X."/>
            <person name="Kougias P.G."/>
            <person name="Basile A."/>
            <person name="Luo G."/>
            <person name="Schluter A."/>
            <person name="Konstantinidis K.T."/>
            <person name="Angelidaki I."/>
        </authorList>
    </citation>
    <scope>NUCLEOTIDE SEQUENCE [LARGE SCALE GENOMIC DNA]</scope>
    <source>
        <strain evidence="2">AS04akNAM_125</strain>
    </source>
</reference>
<organism evidence="2 3">
    <name type="scientific">Paracoccus solventivorans</name>
    <dbReference type="NCBI Taxonomy" id="53463"/>
    <lineage>
        <taxon>Bacteria</taxon>
        <taxon>Pseudomonadati</taxon>
        <taxon>Pseudomonadota</taxon>
        <taxon>Alphaproteobacteria</taxon>
        <taxon>Rhodobacterales</taxon>
        <taxon>Paracoccaceae</taxon>
        <taxon>Paracoccus</taxon>
    </lineage>
</organism>
<dbReference type="RefSeq" id="WP_303730381.1">
    <property type="nucleotide sequence ID" value="NZ_DULP01000142.1"/>
</dbReference>
<sequence>MKSSDALAARLAAIAPEIKAKLVPALTKSAQEVAGRAEALAEASRRSGDLIERIEVVAPGGVVTAGDESAQLHDLQAAVVATAPHSHLVEHGTGPRQHKDGGSTGAMPAQPFLLPAWRLSKPRVDRRINRAITAGIKAAAGNGGGDA</sequence>
<feature type="region of interest" description="Disordered" evidence="1">
    <location>
        <begin position="88"/>
        <end position="108"/>
    </location>
</feature>
<dbReference type="InterPro" id="IPR010064">
    <property type="entry name" value="HK97-gp10_tail"/>
</dbReference>
<comment type="caution">
    <text evidence="2">The sequence shown here is derived from an EMBL/GenBank/DDBJ whole genome shotgun (WGS) entry which is preliminary data.</text>
</comment>
<dbReference type="AlphaFoldDB" id="A0A832QW97"/>
<dbReference type="Proteomes" id="UP000580830">
    <property type="component" value="Unassembled WGS sequence"/>
</dbReference>
<protein>
    <submittedName>
        <fullName evidence="2">HK97 gp10 family phage protein</fullName>
    </submittedName>
</protein>
<dbReference type="Pfam" id="PF04883">
    <property type="entry name" value="HK97-gp10_like"/>
    <property type="match status" value="1"/>
</dbReference>
<evidence type="ECO:0000313" key="3">
    <source>
        <dbReference type="Proteomes" id="UP000580830"/>
    </source>
</evidence>
<evidence type="ECO:0000256" key="1">
    <source>
        <dbReference type="SAM" id="MobiDB-lite"/>
    </source>
</evidence>
<gene>
    <name evidence="2" type="ORF">GXX24_09405</name>
</gene>
<proteinExistence type="predicted"/>
<dbReference type="EMBL" id="DULP01000142">
    <property type="protein sequence ID" value="HHW34337.1"/>
    <property type="molecule type" value="Genomic_DNA"/>
</dbReference>
<accession>A0A832QW97</accession>